<proteinExistence type="predicted"/>
<keyword evidence="1" id="KW-0732">Signal</keyword>
<keyword evidence="3" id="KW-1185">Reference proteome</keyword>
<dbReference type="EMBL" id="BMWX01000005">
    <property type="protein sequence ID" value="GGZ34001.1"/>
    <property type="molecule type" value="Genomic_DNA"/>
</dbReference>
<dbReference type="AlphaFoldDB" id="A0A918UTJ1"/>
<evidence type="ECO:0000313" key="3">
    <source>
        <dbReference type="Proteomes" id="UP000619457"/>
    </source>
</evidence>
<evidence type="ECO:0000313" key="2">
    <source>
        <dbReference type="EMBL" id="GGZ34001.1"/>
    </source>
</evidence>
<feature type="signal peptide" evidence="1">
    <location>
        <begin position="1"/>
        <end position="18"/>
    </location>
</feature>
<dbReference type="RefSeq" id="WP_018475264.1">
    <property type="nucleotide sequence ID" value="NZ_BMWX01000005.1"/>
</dbReference>
<gene>
    <name evidence="2" type="ORF">GCM10007049_29150</name>
</gene>
<name>A0A918UTJ1_9BACT</name>
<dbReference type="Proteomes" id="UP000619457">
    <property type="component" value="Unassembled WGS sequence"/>
</dbReference>
<reference evidence="2" key="2">
    <citation type="submission" date="2020-09" db="EMBL/GenBank/DDBJ databases">
        <authorList>
            <person name="Sun Q."/>
            <person name="Kim S."/>
        </authorList>
    </citation>
    <scope>NUCLEOTIDE SEQUENCE</scope>
    <source>
        <strain evidence="2">KCTC 12368</strain>
    </source>
</reference>
<feature type="chain" id="PRO_5037461323" description="Outer membrane protein beta-barrel domain-containing protein" evidence="1">
    <location>
        <begin position="19"/>
        <end position="193"/>
    </location>
</feature>
<evidence type="ECO:0000256" key="1">
    <source>
        <dbReference type="SAM" id="SignalP"/>
    </source>
</evidence>
<protein>
    <recommendedName>
        <fullName evidence="4">Outer membrane protein beta-barrel domain-containing protein</fullName>
    </recommendedName>
</protein>
<sequence length="193" mass="21422">MKKLLLLMLIGLPMMAAAQDQAVGLRIGEPLSITYRTWLEDKVSIEAMFGRGSANSSAYYRNVFNNNKPSPNALYVNENSSGGVSINARVAYHQDITAEFDITEGKLMAYGGAGLQLRSIRVEYAYEESPTMQTLRYESKSNIDLGPEVFGGGEYYFEDWPVSVYGELGLLLELVDRPGHVKMQGGIGVRYLF</sequence>
<accession>A0A918UTJ1</accession>
<organism evidence="2 3">
    <name type="scientific">Echinicola pacifica</name>
    <dbReference type="NCBI Taxonomy" id="346377"/>
    <lineage>
        <taxon>Bacteria</taxon>
        <taxon>Pseudomonadati</taxon>
        <taxon>Bacteroidota</taxon>
        <taxon>Cytophagia</taxon>
        <taxon>Cytophagales</taxon>
        <taxon>Cyclobacteriaceae</taxon>
        <taxon>Echinicola</taxon>
    </lineage>
</organism>
<evidence type="ECO:0008006" key="4">
    <source>
        <dbReference type="Google" id="ProtNLM"/>
    </source>
</evidence>
<reference evidence="2" key="1">
    <citation type="journal article" date="2014" name="Int. J. Syst. Evol. Microbiol.">
        <title>Complete genome sequence of Corynebacterium casei LMG S-19264T (=DSM 44701T), isolated from a smear-ripened cheese.</title>
        <authorList>
            <consortium name="US DOE Joint Genome Institute (JGI-PGF)"/>
            <person name="Walter F."/>
            <person name="Albersmeier A."/>
            <person name="Kalinowski J."/>
            <person name="Ruckert C."/>
        </authorList>
    </citation>
    <scope>NUCLEOTIDE SEQUENCE</scope>
    <source>
        <strain evidence="2">KCTC 12368</strain>
    </source>
</reference>
<comment type="caution">
    <text evidence="2">The sequence shown here is derived from an EMBL/GenBank/DDBJ whole genome shotgun (WGS) entry which is preliminary data.</text>
</comment>